<dbReference type="NCBIfam" id="TIGR00173">
    <property type="entry name" value="menD"/>
    <property type="match status" value="1"/>
</dbReference>
<keyword evidence="2 6" id="KW-0479">Metal-binding</keyword>
<accession>A0A9W6R8X6</accession>
<evidence type="ECO:0000256" key="2">
    <source>
        <dbReference type="ARBA" id="ARBA00022723"/>
    </source>
</evidence>
<reference evidence="10" key="1">
    <citation type="submission" date="2023-03" db="EMBL/GenBank/DDBJ databases">
        <title>Amycolatopsis taiwanensis NBRC 103393.</title>
        <authorList>
            <person name="Ichikawa N."/>
            <person name="Sato H."/>
            <person name="Tonouchi N."/>
        </authorList>
    </citation>
    <scope>NUCLEOTIDE SEQUENCE</scope>
    <source>
        <strain evidence="10">NBRC 103393</strain>
    </source>
</reference>
<feature type="domain" description="Thiamine pyrophosphate enzyme N-terminal TPP-binding" evidence="9">
    <location>
        <begin position="8"/>
        <end position="123"/>
    </location>
</feature>
<dbReference type="PIRSF" id="PIRSF004983">
    <property type="entry name" value="MenD"/>
    <property type="match status" value="1"/>
</dbReference>
<evidence type="ECO:0000313" key="10">
    <source>
        <dbReference type="EMBL" id="GLY71516.1"/>
    </source>
</evidence>
<dbReference type="RefSeq" id="WP_285491344.1">
    <property type="nucleotide sequence ID" value="NZ_BSTI01000038.1"/>
</dbReference>
<dbReference type="EC" id="2.2.1.9" evidence="6"/>
<evidence type="ECO:0000256" key="3">
    <source>
        <dbReference type="ARBA" id="ARBA00022842"/>
    </source>
</evidence>
<keyword evidence="4 6" id="KW-0786">Thiamine pyrophosphate</keyword>
<organism evidence="10 11">
    <name type="scientific">Amycolatopsis taiwanensis</name>
    <dbReference type="NCBI Taxonomy" id="342230"/>
    <lineage>
        <taxon>Bacteria</taxon>
        <taxon>Bacillati</taxon>
        <taxon>Actinomycetota</taxon>
        <taxon>Actinomycetes</taxon>
        <taxon>Pseudonocardiales</taxon>
        <taxon>Pseudonocardiaceae</taxon>
        <taxon>Amycolatopsis</taxon>
    </lineage>
</organism>
<dbReference type="CDD" id="cd02009">
    <property type="entry name" value="TPP_SHCHC_synthase"/>
    <property type="match status" value="1"/>
</dbReference>
<comment type="function">
    <text evidence="6">Catalyzes the thiamine diphosphate-dependent decarboxylation of 2-oxoglutarate and the subsequent addition of the resulting succinic semialdehyde-thiamine pyrophosphate anion to isochorismate to yield 2-succinyl-5-enolpyruvyl-6-hydroxy-3-cyclohexene-1-carboxylate (SEPHCHC).</text>
</comment>
<evidence type="ECO:0000313" key="11">
    <source>
        <dbReference type="Proteomes" id="UP001165136"/>
    </source>
</evidence>
<comment type="caution">
    <text evidence="10">The sequence shown here is derived from an EMBL/GenBank/DDBJ whole genome shotgun (WGS) entry which is preliminary data.</text>
</comment>
<comment type="similarity">
    <text evidence="6">Belongs to the TPP enzyme family. MenD subfamily.</text>
</comment>
<dbReference type="Proteomes" id="UP001165136">
    <property type="component" value="Unassembled WGS sequence"/>
</dbReference>
<dbReference type="PANTHER" id="PTHR42916:SF1">
    <property type="entry name" value="PROTEIN PHYLLO, CHLOROPLASTIC"/>
    <property type="match status" value="1"/>
</dbReference>
<evidence type="ECO:0000256" key="6">
    <source>
        <dbReference type="HAMAP-Rule" id="MF_01659"/>
    </source>
</evidence>
<evidence type="ECO:0000259" key="9">
    <source>
        <dbReference type="Pfam" id="PF02776"/>
    </source>
</evidence>
<dbReference type="HAMAP" id="MF_01659">
    <property type="entry name" value="MenD"/>
    <property type="match status" value="1"/>
</dbReference>
<comment type="catalytic activity">
    <reaction evidence="6">
        <text>isochorismate + 2-oxoglutarate + H(+) = 5-enolpyruvoyl-6-hydroxy-2-succinyl-cyclohex-3-ene-1-carboxylate + CO2</text>
        <dbReference type="Rhea" id="RHEA:25593"/>
        <dbReference type="ChEBI" id="CHEBI:15378"/>
        <dbReference type="ChEBI" id="CHEBI:16526"/>
        <dbReference type="ChEBI" id="CHEBI:16810"/>
        <dbReference type="ChEBI" id="CHEBI:29780"/>
        <dbReference type="ChEBI" id="CHEBI:58818"/>
        <dbReference type="EC" id="2.2.1.9"/>
    </reaction>
</comment>
<dbReference type="InterPro" id="IPR029061">
    <property type="entry name" value="THDP-binding"/>
</dbReference>
<evidence type="ECO:0000256" key="7">
    <source>
        <dbReference type="SAM" id="MobiDB-lite"/>
    </source>
</evidence>
<evidence type="ECO:0000256" key="4">
    <source>
        <dbReference type="ARBA" id="ARBA00023052"/>
    </source>
</evidence>
<keyword evidence="3 6" id="KW-0460">Magnesium</keyword>
<feature type="domain" description="Thiamine pyrophosphate enzyme TPP-binding" evidence="8">
    <location>
        <begin position="397"/>
        <end position="504"/>
    </location>
</feature>
<evidence type="ECO:0000256" key="5">
    <source>
        <dbReference type="ARBA" id="ARBA00023211"/>
    </source>
</evidence>
<dbReference type="GO" id="GO:0009234">
    <property type="term" value="P:menaquinone biosynthetic process"/>
    <property type="evidence" value="ECO:0007669"/>
    <property type="project" value="UniProtKB-UniRule"/>
</dbReference>
<dbReference type="Pfam" id="PF02775">
    <property type="entry name" value="TPP_enzyme_C"/>
    <property type="match status" value="1"/>
</dbReference>
<gene>
    <name evidence="6 10" type="primary">menD</name>
    <name evidence="10" type="ORF">Atai01_81350</name>
</gene>
<dbReference type="GO" id="GO:0000287">
    <property type="term" value="F:magnesium ion binding"/>
    <property type="evidence" value="ECO:0007669"/>
    <property type="project" value="UniProtKB-UniRule"/>
</dbReference>
<dbReference type="SUPFAM" id="SSF52518">
    <property type="entry name" value="Thiamin diphosphate-binding fold (THDP-binding)"/>
    <property type="match status" value="2"/>
</dbReference>
<dbReference type="InterPro" id="IPR012001">
    <property type="entry name" value="Thiamin_PyroP_enz_TPP-bd_dom"/>
</dbReference>
<dbReference type="InterPro" id="IPR011766">
    <property type="entry name" value="TPP_enzyme_TPP-bd"/>
</dbReference>
<dbReference type="InterPro" id="IPR004433">
    <property type="entry name" value="MenaQ_synth_MenD"/>
</dbReference>
<evidence type="ECO:0000259" key="8">
    <source>
        <dbReference type="Pfam" id="PF02775"/>
    </source>
</evidence>
<keyword evidence="11" id="KW-1185">Reference proteome</keyword>
<feature type="region of interest" description="Disordered" evidence="7">
    <location>
        <begin position="558"/>
        <end position="580"/>
    </location>
</feature>
<keyword evidence="1 6" id="KW-0808">Transferase</keyword>
<proteinExistence type="inferred from homology"/>
<keyword evidence="5 6" id="KW-0464">Manganese</keyword>
<dbReference type="CDD" id="cd07037">
    <property type="entry name" value="TPP_PYR_MenD"/>
    <property type="match status" value="1"/>
</dbReference>
<evidence type="ECO:0000256" key="1">
    <source>
        <dbReference type="ARBA" id="ARBA00022679"/>
    </source>
</evidence>
<sequence>MAIEPNVLAAVVVDELIRNGVTKFVYCPGSRNGPVGFALVNRAERGDVDLHVRLDERSAAFVALGLARGGGKPAAVVTTSGTAVANLLPAVCEADQGQVPLLVLSANRPPEALGTGASQTVEQFGFFDGQVRYKVQVGSAQQGDEVVSRYARSQVSTAVLACFGGFGRAHGPVQVDLPLVSGKPPSIPDVEGPRGRDRGLPWVAVPPRTASGSRTDIDLARPTVVVAGDGADVHEVPADIPLVAEPTVEVEGRVRIHPWALDYLSPRQVVVLGRPTLHRAVSALLERDDVELFVQSGAVLEGIFAGTHANRISDHYRFDGKSPPEWTKQVWDADRIVRECWEECLDQTADTPTGLHVARRLLAAVRPAHLLWVGASNPIRDVGLVADLPAGVRVYSNRGVAGIDGTIASAIGLALNRPTQAVIAFVGDLTFEHDASSLQFGTLERRPDNLTIVVSNDNGGGIFETLEQGDRKYQGAEFGGAFERIYGTPQQTDIKAICQAYGVRYRNGDDGRWMAGLGARHGMEVIEISTRRSSLRDIHAEVRERMNRAMTTVNGIQHARSAPGDGAQRCTGAGSQAATA</sequence>
<dbReference type="AlphaFoldDB" id="A0A9W6R8X6"/>
<dbReference type="Gene3D" id="3.40.50.970">
    <property type="match status" value="2"/>
</dbReference>
<dbReference type="PANTHER" id="PTHR42916">
    <property type="entry name" value="2-SUCCINYL-5-ENOLPYRUVYL-6-HYDROXY-3-CYCLOHEXENE-1-CARBOXYLATE SYNTHASE"/>
    <property type="match status" value="1"/>
</dbReference>
<dbReference type="GO" id="GO:0030976">
    <property type="term" value="F:thiamine pyrophosphate binding"/>
    <property type="evidence" value="ECO:0007669"/>
    <property type="project" value="UniProtKB-UniRule"/>
</dbReference>
<dbReference type="EMBL" id="BSTI01000038">
    <property type="protein sequence ID" value="GLY71516.1"/>
    <property type="molecule type" value="Genomic_DNA"/>
</dbReference>
<comment type="pathway">
    <text evidence="6">Quinol/quinone metabolism; menaquinone biosynthesis.</text>
</comment>
<dbReference type="Pfam" id="PF02776">
    <property type="entry name" value="TPP_enzyme_N"/>
    <property type="match status" value="1"/>
</dbReference>
<dbReference type="GO" id="GO:0030145">
    <property type="term" value="F:manganese ion binding"/>
    <property type="evidence" value="ECO:0007669"/>
    <property type="project" value="UniProtKB-UniRule"/>
</dbReference>
<name>A0A9W6R8X6_9PSEU</name>
<dbReference type="GO" id="GO:0070204">
    <property type="term" value="F:2-succinyl-5-enolpyruvyl-6-hydroxy-3-cyclohexene-1-carboxylic-acid synthase activity"/>
    <property type="evidence" value="ECO:0007669"/>
    <property type="project" value="UniProtKB-UniRule"/>
</dbReference>
<protein>
    <recommendedName>
        <fullName evidence="6">2-succinyl-5-enolpyruvyl-6-hydroxy-3-cyclohexene-1-carboxylate synthase</fullName>
        <shortName evidence="6">SEPHCHC synthase</shortName>
        <ecNumber evidence="6">2.2.1.9</ecNumber>
    </recommendedName>
    <alternativeName>
        <fullName evidence="6">Menaquinone biosynthesis protein MenD</fullName>
    </alternativeName>
</protein>
<comment type="cofactor">
    <cofactor evidence="6">
        <name>Mg(2+)</name>
        <dbReference type="ChEBI" id="CHEBI:18420"/>
    </cofactor>
    <cofactor evidence="6">
        <name>Mn(2+)</name>
        <dbReference type="ChEBI" id="CHEBI:29035"/>
    </cofactor>
</comment>
<comment type="cofactor">
    <cofactor evidence="6">
        <name>thiamine diphosphate</name>
        <dbReference type="ChEBI" id="CHEBI:58937"/>
    </cofactor>
    <text evidence="6">Binds 1 thiamine pyrophosphate per subunit.</text>
</comment>
<comment type="subunit">
    <text evidence="6">Homodimer.</text>
</comment>
<keyword evidence="6" id="KW-0474">Menaquinone biosynthesis</keyword>
<comment type="pathway">
    <text evidence="6">Quinol/quinone metabolism; 1,4-dihydroxy-2-naphthoate biosynthesis; 1,4-dihydroxy-2-naphthoate from chorismate: step 2/7.</text>
</comment>
<feature type="region of interest" description="Disordered" evidence="7">
    <location>
        <begin position="184"/>
        <end position="214"/>
    </location>
</feature>